<evidence type="ECO:0000256" key="7">
    <source>
        <dbReference type="ARBA" id="ARBA00023136"/>
    </source>
</evidence>
<keyword evidence="2" id="KW-1003">Cell membrane</keyword>
<dbReference type="Pfam" id="PF09721">
    <property type="entry name" value="Exosortase_EpsH"/>
    <property type="match status" value="1"/>
</dbReference>
<feature type="transmembrane region" description="Helical" evidence="8">
    <location>
        <begin position="55"/>
        <end position="76"/>
    </location>
</feature>
<keyword evidence="4 8" id="KW-0812">Transmembrane</keyword>
<evidence type="ECO:0000256" key="5">
    <source>
        <dbReference type="ARBA" id="ARBA00022801"/>
    </source>
</evidence>
<evidence type="ECO:0000256" key="3">
    <source>
        <dbReference type="ARBA" id="ARBA00022670"/>
    </source>
</evidence>
<name>A0A3B0SAV4_9ZZZZ</name>
<gene>
    <name evidence="10" type="ORF">MNBD_ALPHA05-329</name>
</gene>
<dbReference type="InterPro" id="IPR026392">
    <property type="entry name" value="Exo/Archaeosortase_dom"/>
</dbReference>
<dbReference type="InterPro" id="IPR019127">
    <property type="entry name" value="Exosortase"/>
</dbReference>
<dbReference type="Pfam" id="PF11984">
    <property type="entry name" value="DUF3485"/>
    <property type="match status" value="1"/>
</dbReference>
<comment type="subcellular location">
    <subcellularLocation>
        <location evidence="1">Cell membrane</location>
        <topology evidence="1">Multi-pass membrane protein</topology>
    </subcellularLocation>
</comment>
<evidence type="ECO:0000259" key="9">
    <source>
        <dbReference type="Pfam" id="PF11984"/>
    </source>
</evidence>
<dbReference type="InterPro" id="IPR014263">
    <property type="entry name" value="Methanolan_biosynth_EpsI"/>
</dbReference>
<feature type="domain" description="Methanolan biosynthesis EpsI" evidence="9">
    <location>
        <begin position="100"/>
        <end position="294"/>
    </location>
</feature>
<feature type="transmembrane region" description="Helical" evidence="8">
    <location>
        <begin position="96"/>
        <end position="113"/>
    </location>
</feature>
<feature type="non-terminal residue" evidence="10">
    <location>
        <position position="1"/>
    </location>
</feature>
<keyword evidence="7 8" id="KW-0472">Membrane</keyword>
<keyword evidence="3" id="KW-0645">Protease</keyword>
<keyword evidence="6 8" id="KW-1133">Transmembrane helix</keyword>
<evidence type="ECO:0000256" key="4">
    <source>
        <dbReference type="ARBA" id="ARBA00022692"/>
    </source>
</evidence>
<sequence length="304" mass="33344">AAVFAYVSFQSWRKRIGFLAFATIAAILANGLRAFLLVLIATLTDMQWAVGPDHLLIGWIFYALLFLVIAAGRRFADAPAPHAPAATQTTTGASSLPAMLATIAIIAVAAVYANTVVERPVHKPAPVSLSLLNAPGWRILPPAQNWRAELQQADRTAGATYVSGDNTVYLQLGYFTHDRKGGEIINYKNRAWSGAYWRHIGVRDAVIYLFGTSKTRQIDILAGPERRRLAAVTVYWLGDEIFVEPWRMKLAQAKAKLTGRNPSGGLIIIAASYNRDPADAVAMLRNFTGDLEPLSAWLSRIDRQ</sequence>
<evidence type="ECO:0000256" key="2">
    <source>
        <dbReference type="ARBA" id="ARBA00022475"/>
    </source>
</evidence>
<organism evidence="10">
    <name type="scientific">hydrothermal vent metagenome</name>
    <dbReference type="NCBI Taxonomy" id="652676"/>
    <lineage>
        <taxon>unclassified sequences</taxon>
        <taxon>metagenomes</taxon>
        <taxon>ecological metagenomes</taxon>
    </lineage>
</organism>
<feature type="transmembrane region" description="Helical" evidence="8">
    <location>
        <begin position="16"/>
        <end position="43"/>
    </location>
</feature>
<dbReference type="EMBL" id="UOEH01000392">
    <property type="protein sequence ID" value="VAW03375.1"/>
    <property type="molecule type" value="Genomic_DNA"/>
</dbReference>
<dbReference type="AlphaFoldDB" id="A0A3B0SAV4"/>
<dbReference type="GO" id="GO:0006508">
    <property type="term" value="P:proteolysis"/>
    <property type="evidence" value="ECO:0007669"/>
    <property type="project" value="UniProtKB-KW"/>
</dbReference>
<dbReference type="NCBIfam" id="TIGR04178">
    <property type="entry name" value="exo_archaeo"/>
    <property type="match status" value="1"/>
</dbReference>
<reference evidence="10" key="1">
    <citation type="submission" date="2018-06" db="EMBL/GenBank/DDBJ databases">
        <authorList>
            <person name="Zhirakovskaya E."/>
        </authorList>
    </citation>
    <scope>NUCLEOTIDE SEQUENCE</scope>
</reference>
<dbReference type="GO" id="GO:0008233">
    <property type="term" value="F:peptidase activity"/>
    <property type="evidence" value="ECO:0007669"/>
    <property type="project" value="UniProtKB-KW"/>
</dbReference>
<evidence type="ECO:0000256" key="8">
    <source>
        <dbReference type="SAM" id="Phobius"/>
    </source>
</evidence>
<proteinExistence type="predicted"/>
<accession>A0A3B0SAV4</accession>
<evidence type="ECO:0000256" key="1">
    <source>
        <dbReference type="ARBA" id="ARBA00004651"/>
    </source>
</evidence>
<dbReference type="GO" id="GO:0005886">
    <property type="term" value="C:plasma membrane"/>
    <property type="evidence" value="ECO:0007669"/>
    <property type="project" value="UniProtKB-SubCell"/>
</dbReference>
<dbReference type="NCBIfam" id="TIGR02914">
    <property type="entry name" value="EpsI_fam"/>
    <property type="match status" value="1"/>
</dbReference>
<protein>
    <recommendedName>
        <fullName evidence="9">Methanolan biosynthesis EpsI domain-containing protein</fullName>
    </recommendedName>
</protein>
<keyword evidence="5" id="KW-0378">Hydrolase</keyword>
<evidence type="ECO:0000256" key="6">
    <source>
        <dbReference type="ARBA" id="ARBA00022989"/>
    </source>
</evidence>
<evidence type="ECO:0000313" key="10">
    <source>
        <dbReference type="EMBL" id="VAW03375.1"/>
    </source>
</evidence>